<reference evidence="2" key="1">
    <citation type="journal article" date="2008" name="Nat. Genet.">
        <title>The Pristionchus pacificus genome provides a unique perspective on nematode lifestyle and parasitism.</title>
        <authorList>
            <person name="Dieterich C."/>
            <person name="Clifton S.W."/>
            <person name="Schuster L.N."/>
            <person name="Chinwalla A."/>
            <person name="Delehaunty K."/>
            <person name="Dinkelacker I."/>
            <person name="Fulton L."/>
            <person name="Fulton R."/>
            <person name="Godfrey J."/>
            <person name="Minx P."/>
            <person name="Mitreva M."/>
            <person name="Roeseler W."/>
            <person name="Tian H."/>
            <person name="Witte H."/>
            <person name="Yang S.P."/>
            <person name="Wilson R.K."/>
            <person name="Sommer R.J."/>
        </authorList>
    </citation>
    <scope>NUCLEOTIDE SEQUENCE [LARGE SCALE GENOMIC DNA]</scope>
    <source>
        <strain evidence="2">PS312</strain>
    </source>
</reference>
<accession>A0A8R1YEU6</accession>
<reference evidence="1" key="2">
    <citation type="submission" date="2022-06" db="UniProtKB">
        <authorList>
            <consortium name="EnsemblMetazoa"/>
        </authorList>
    </citation>
    <scope>IDENTIFICATION</scope>
    <source>
        <strain evidence="1">PS312</strain>
    </source>
</reference>
<organism evidence="1 2">
    <name type="scientific">Pristionchus pacificus</name>
    <name type="common">Parasitic nematode worm</name>
    <dbReference type="NCBI Taxonomy" id="54126"/>
    <lineage>
        <taxon>Eukaryota</taxon>
        <taxon>Metazoa</taxon>
        <taxon>Ecdysozoa</taxon>
        <taxon>Nematoda</taxon>
        <taxon>Chromadorea</taxon>
        <taxon>Rhabditida</taxon>
        <taxon>Rhabditina</taxon>
        <taxon>Diplogasteromorpha</taxon>
        <taxon>Diplogasteroidea</taxon>
        <taxon>Neodiplogasteridae</taxon>
        <taxon>Pristionchus</taxon>
    </lineage>
</organism>
<gene>
    <name evidence="1" type="primary">WBGene00105113</name>
</gene>
<dbReference type="EnsemblMetazoa" id="PPA15559.1">
    <property type="protein sequence ID" value="PPA15559.1"/>
    <property type="gene ID" value="WBGene00105113"/>
</dbReference>
<protein>
    <submittedName>
        <fullName evidence="1">Uncharacterized protein</fullName>
    </submittedName>
</protein>
<evidence type="ECO:0000313" key="1">
    <source>
        <dbReference type="EnsemblMetazoa" id="PPA15559.1"/>
    </source>
</evidence>
<dbReference type="Proteomes" id="UP000005239">
    <property type="component" value="Unassembled WGS sequence"/>
</dbReference>
<name>A0A2A6CNY0_PRIPA</name>
<dbReference type="AlphaFoldDB" id="A0A2A6CNY0"/>
<sequence length="354" mass="39795">MQVCLLLNILAPALAFFPSDPIHPLDVQLIKLHRRPPTDDKGILLPIDYSVKITSTFLNSLDTASLSLSLWLVEQFHNPSLGWSLEEYPQTAIAVTPLDIYIPSLRSCAGSVTMDWLPSEARDFSRPCAGAQAALSVDLSECYLKGTPEVQFLADLTVNESYTYVEGNMSVAEVRIDAILQRNPTVIMLMIFLPALLLYIEIFLVLRFPDIEEFKMLLEGTSVYATLNLAIVEVLARTNSLPGLGKYTSGSQVVLLILSLFFVSIRYWGKTREERKLKGDPLESWYSKRYGVQRVDELLSSTHSSPLSFSAKAYRRYFKLASKWMQRHRETMAIAIVSVAALVAPIALSWYSFK</sequence>
<evidence type="ECO:0000313" key="2">
    <source>
        <dbReference type="Proteomes" id="UP000005239"/>
    </source>
</evidence>
<keyword evidence="2" id="KW-1185">Reference proteome</keyword>
<accession>A0A2A6CNY0</accession>
<proteinExistence type="predicted"/>